<dbReference type="Proteomes" id="UP001210231">
    <property type="component" value="Unassembled WGS sequence"/>
</dbReference>
<evidence type="ECO:0000313" key="3">
    <source>
        <dbReference type="Proteomes" id="UP001210231"/>
    </source>
</evidence>
<name>A0ABT4UHX8_9BACT</name>
<protein>
    <submittedName>
        <fullName evidence="2">Glycosyltransferase family 4 protein</fullName>
    </submittedName>
</protein>
<accession>A0ABT4UHX8</accession>
<dbReference type="PANTHER" id="PTHR45947">
    <property type="entry name" value="SULFOQUINOVOSYL TRANSFERASE SQD2"/>
    <property type="match status" value="1"/>
</dbReference>
<dbReference type="CDD" id="cd03801">
    <property type="entry name" value="GT4_PimA-like"/>
    <property type="match status" value="1"/>
</dbReference>
<evidence type="ECO:0000313" key="2">
    <source>
        <dbReference type="EMBL" id="MDA3614378.1"/>
    </source>
</evidence>
<gene>
    <name evidence="2" type="ORF">O3P16_06130</name>
</gene>
<dbReference type="SUPFAM" id="SSF53756">
    <property type="entry name" value="UDP-Glycosyltransferase/glycogen phosphorylase"/>
    <property type="match status" value="1"/>
</dbReference>
<sequence length="385" mass="44001">MHICFIADEYPLPGLVIGGIGSFLFNICSKLVERNIQVTIIGFYKVEEDYVETNGINIHCLKNSQGGRFLKWYYKSDKIQKKIEEVHAKNPISYVEGGDMDLAFVKKIPGIKYGIRMHGGHHFYSKYENKPLNKWKAFQEKLSYKKADVFIGVSQFVIDETAKVLNLDGREVYLINYPINTEKFKPVDNIAVEKYSLMFAGTVCEKKGIRQLILALPAILEKYPQTTLNIYGKDWFFPDGSSYINYLKKDIIPQLQELAFQNIIFHGPVSIREIPRKYAAAHVCVFPSHMETLGLVAPEAMAVEKLVVFTKEGPGPEVIEPYKTGLLCDPHDPEDIAAKIIWYFDHENETSEIGRNARQSVLNKFGLDHVVEQNLQFLNKLINNK</sequence>
<dbReference type="EMBL" id="JAQGEF010000005">
    <property type="protein sequence ID" value="MDA3614378.1"/>
    <property type="molecule type" value="Genomic_DNA"/>
</dbReference>
<feature type="domain" description="Glycosyl transferase family 1" evidence="1">
    <location>
        <begin position="182"/>
        <end position="359"/>
    </location>
</feature>
<dbReference type="Pfam" id="PF00534">
    <property type="entry name" value="Glycos_transf_1"/>
    <property type="match status" value="1"/>
</dbReference>
<organism evidence="2 3">
    <name type="scientific">Polluticaenibacter yanchengensis</name>
    <dbReference type="NCBI Taxonomy" id="3014562"/>
    <lineage>
        <taxon>Bacteria</taxon>
        <taxon>Pseudomonadati</taxon>
        <taxon>Bacteroidota</taxon>
        <taxon>Chitinophagia</taxon>
        <taxon>Chitinophagales</taxon>
        <taxon>Chitinophagaceae</taxon>
        <taxon>Polluticaenibacter</taxon>
    </lineage>
</organism>
<dbReference type="PANTHER" id="PTHR45947:SF3">
    <property type="entry name" value="SULFOQUINOVOSYL TRANSFERASE SQD2"/>
    <property type="match status" value="1"/>
</dbReference>
<dbReference type="Gene3D" id="3.40.50.2000">
    <property type="entry name" value="Glycogen Phosphorylase B"/>
    <property type="match status" value="2"/>
</dbReference>
<proteinExistence type="predicted"/>
<dbReference type="InterPro" id="IPR001296">
    <property type="entry name" value="Glyco_trans_1"/>
</dbReference>
<keyword evidence="3" id="KW-1185">Reference proteome</keyword>
<comment type="caution">
    <text evidence="2">The sequence shown here is derived from an EMBL/GenBank/DDBJ whole genome shotgun (WGS) entry which is preliminary data.</text>
</comment>
<reference evidence="2 3" key="1">
    <citation type="submission" date="2022-12" db="EMBL/GenBank/DDBJ databases">
        <title>Chitinophagaceae gen. sp. nov., a new member of the family Chitinophagaceae, isolated from soil in a chemical factory.</title>
        <authorList>
            <person name="Ke Z."/>
        </authorList>
    </citation>
    <scope>NUCLEOTIDE SEQUENCE [LARGE SCALE GENOMIC DNA]</scope>
    <source>
        <strain evidence="2 3">LY-5</strain>
    </source>
</reference>
<evidence type="ECO:0000259" key="1">
    <source>
        <dbReference type="Pfam" id="PF00534"/>
    </source>
</evidence>
<dbReference type="InterPro" id="IPR050194">
    <property type="entry name" value="Glycosyltransferase_grp1"/>
</dbReference>